<accession>A0ABW0YLC4</accession>
<evidence type="ECO:0000313" key="3">
    <source>
        <dbReference type="Proteomes" id="UP001596142"/>
    </source>
</evidence>
<name>A0ABW0YLC4_9BACI</name>
<proteinExistence type="predicted"/>
<reference evidence="3" key="1">
    <citation type="journal article" date="2019" name="Int. J. Syst. Evol. Microbiol.">
        <title>The Global Catalogue of Microorganisms (GCM) 10K type strain sequencing project: providing services to taxonomists for standard genome sequencing and annotation.</title>
        <authorList>
            <consortium name="The Broad Institute Genomics Platform"/>
            <consortium name="The Broad Institute Genome Sequencing Center for Infectious Disease"/>
            <person name="Wu L."/>
            <person name="Ma J."/>
        </authorList>
    </citation>
    <scope>NUCLEOTIDE SEQUENCE [LARGE SCALE GENOMIC DNA]</scope>
    <source>
        <strain evidence="3">CECT 7184</strain>
    </source>
</reference>
<gene>
    <name evidence="2" type="ORF">ACFPU1_10340</name>
</gene>
<feature type="domain" description="LarA-like N-terminal" evidence="1">
    <location>
        <begin position="18"/>
        <end position="150"/>
    </location>
</feature>
<dbReference type="Gene3D" id="3.40.50.11440">
    <property type="match status" value="1"/>
</dbReference>
<organism evidence="2 3">
    <name type="scientific">Thalassorhabdus alkalitolerans</name>
    <dbReference type="NCBI Taxonomy" id="2282697"/>
    <lineage>
        <taxon>Bacteria</taxon>
        <taxon>Bacillati</taxon>
        <taxon>Bacillota</taxon>
        <taxon>Bacilli</taxon>
        <taxon>Bacillales</taxon>
        <taxon>Bacillaceae</taxon>
        <taxon>Thalassorhabdus</taxon>
    </lineage>
</organism>
<dbReference type="Proteomes" id="UP001596142">
    <property type="component" value="Unassembled WGS sequence"/>
</dbReference>
<dbReference type="EMBL" id="JBHSOZ010000004">
    <property type="protein sequence ID" value="MFC5713184.1"/>
    <property type="molecule type" value="Genomic_DNA"/>
</dbReference>
<sequence length="417" mass="45349">MTSYPKVAKIRQSFDRPQVTAIEQVVSEELDKEAIKCQIKPGASIAITAGSRGIANIALIIKEVIRQLKEKGANPFIVPAMGSHGGATAEGQVKVLNSLGITEEYSGAPIKSSMQTVQIGTTEEDLPVYMDKNAYEADGVIVMGRIKPHTDFRAIIESGICKMASIGLGKHDQALALHTLGIHGIRDVMPKAAKVIFDSGKVLFGIGIVENAYDETAIIEAIPTKNIFEREAELLQQASQFMPSLPVKNCDILFVDEIGKNFSGTGMDTNIIGRIRISGVREPENPQIKYIIVGDVSAPSHGNALGIGLADLTTERLLNKINFQAMNENVITSTFLARASIPIVLKNDKGALEAAMRGNWGVDGQDTRFVRIPNTLEISTLYVSETVFEEIKDDNSIEVLEPPRDIIFDDKGNFPNF</sequence>
<dbReference type="InterPro" id="IPR018657">
    <property type="entry name" value="LarA-like_N"/>
</dbReference>
<dbReference type="Pfam" id="PF09861">
    <property type="entry name" value="Lar_N"/>
    <property type="match status" value="1"/>
</dbReference>
<evidence type="ECO:0000313" key="2">
    <source>
        <dbReference type="EMBL" id="MFC5713184.1"/>
    </source>
</evidence>
<evidence type="ECO:0000259" key="1">
    <source>
        <dbReference type="Pfam" id="PF09861"/>
    </source>
</evidence>
<comment type="caution">
    <text evidence="2">The sequence shown here is derived from an EMBL/GenBank/DDBJ whole genome shotgun (WGS) entry which is preliminary data.</text>
</comment>
<keyword evidence="3" id="KW-1185">Reference proteome</keyword>
<dbReference type="RefSeq" id="WP_385940732.1">
    <property type="nucleotide sequence ID" value="NZ_JBHSOZ010000004.1"/>
</dbReference>
<protein>
    <submittedName>
        <fullName evidence="2">Lactate racemase domain-containing protein</fullName>
    </submittedName>
</protein>